<evidence type="ECO:0000313" key="2">
    <source>
        <dbReference type="Proteomes" id="UP001167796"/>
    </source>
</evidence>
<gene>
    <name evidence="1" type="ORF">Q5H92_09960</name>
</gene>
<dbReference type="EMBL" id="JAUQSX010000004">
    <property type="protein sequence ID" value="MDO7846681.1"/>
    <property type="molecule type" value="Genomic_DNA"/>
</dbReference>
<sequence length="121" mass="14126">MKHIPFVHQYKPVLRSRQQITNRFDSAQRDYLLTYQVGANQFVFYQTPEKTFIRSFTCSTPRITLAYGVRVGMSQAAFERVFHRTIAGTVVTVGDTEGFEVYTFTFRQHTLARIDLECEMD</sequence>
<organism evidence="1 2">
    <name type="scientific">Hymenobacter mellowenesis</name>
    <dbReference type="NCBI Taxonomy" id="3063995"/>
    <lineage>
        <taxon>Bacteria</taxon>
        <taxon>Pseudomonadati</taxon>
        <taxon>Bacteroidota</taxon>
        <taxon>Cytophagia</taxon>
        <taxon>Cytophagales</taxon>
        <taxon>Hymenobacteraceae</taxon>
        <taxon>Hymenobacter</taxon>
    </lineage>
</organism>
<dbReference type="Proteomes" id="UP001167796">
    <property type="component" value="Unassembled WGS sequence"/>
</dbReference>
<evidence type="ECO:0000313" key="1">
    <source>
        <dbReference type="EMBL" id="MDO7846681.1"/>
    </source>
</evidence>
<name>A0ABT9ACH0_9BACT</name>
<proteinExistence type="predicted"/>
<protein>
    <submittedName>
        <fullName evidence="1">Uncharacterized protein</fullName>
    </submittedName>
</protein>
<dbReference type="RefSeq" id="WP_305011364.1">
    <property type="nucleotide sequence ID" value="NZ_JAUQSX010000004.1"/>
</dbReference>
<accession>A0ABT9ACH0</accession>
<keyword evidence="2" id="KW-1185">Reference proteome</keyword>
<comment type="caution">
    <text evidence="1">The sequence shown here is derived from an EMBL/GenBank/DDBJ whole genome shotgun (WGS) entry which is preliminary data.</text>
</comment>
<reference evidence="1" key="1">
    <citation type="submission" date="2023-07" db="EMBL/GenBank/DDBJ databases">
        <authorList>
            <person name="Kim M.K."/>
        </authorList>
    </citation>
    <scope>NUCLEOTIDE SEQUENCE</scope>
    <source>
        <strain evidence="1">M29</strain>
    </source>
</reference>